<dbReference type="PIRSF" id="PIRSF001191">
    <property type="entry name" value="Peptidase_M10A_matrix"/>
    <property type="match status" value="1"/>
</dbReference>
<evidence type="ECO:0000256" key="10">
    <source>
        <dbReference type="PIRSR" id="PIRSR001191-1"/>
    </source>
</evidence>
<dbReference type="PANTHER" id="PTHR10201">
    <property type="entry name" value="MATRIX METALLOPROTEINASE"/>
    <property type="match status" value="1"/>
</dbReference>
<dbReference type="InterPro" id="IPR021190">
    <property type="entry name" value="Pept_M10A"/>
</dbReference>
<evidence type="ECO:0000256" key="12">
    <source>
        <dbReference type="PIRSR" id="PIRSR621190-2"/>
    </source>
</evidence>
<evidence type="ECO:0000313" key="20">
    <source>
        <dbReference type="Proteomes" id="UP000030746"/>
    </source>
</evidence>
<dbReference type="GO" id="GO:0004222">
    <property type="term" value="F:metalloendopeptidase activity"/>
    <property type="evidence" value="ECO:0007669"/>
    <property type="project" value="InterPro"/>
</dbReference>
<reference evidence="19 20" key="1">
    <citation type="journal article" date="2013" name="Nature">
        <title>Insights into bilaterian evolution from three spiralian genomes.</title>
        <authorList>
            <person name="Simakov O."/>
            <person name="Marletaz F."/>
            <person name="Cho S.J."/>
            <person name="Edsinger-Gonzales E."/>
            <person name="Havlak P."/>
            <person name="Hellsten U."/>
            <person name="Kuo D.H."/>
            <person name="Larsson T."/>
            <person name="Lv J."/>
            <person name="Arendt D."/>
            <person name="Savage R."/>
            <person name="Osoegawa K."/>
            <person name="de Jong P."/>
            <person name="Grimwood J."/>
            <person name="Chapman J.A."/>
            <person name="Shapiro H."/>
            <person name="Aerts A."/>
            <person name="Otillar R.P."/>
            <person name="Terry A.Y."/>
            <person name="Boore J.L."/>
            <person name="Grigoriev I.V."/>
            <person name="Lindberg D.R."/>
            <person name="Seaver E.C."/>
            <person name="Weisblat D.A."/>
            <person name="Putnam N.H."/>
            <person name="Rokhsar D.S."/>
        </authorList>
    </citation>
    <scope>NUCLEOTIDE SEQUENCE [LARGE SCALE GENOMIC DNA]</scope>
</reference>
<organism evidence="19 20">
    <name type="scientific">Lottia gigantea</name>
    <name type="common">Giant owl limpet</name>
    <dbReference type="NCBI Taxonomy" id="225164"/>
    <lineage>
        <taxon>Eukaryota</taxon>
        <taxon>Metazoa</taxon>
        <taxon>Spiralia</taxon>
        <taxon>Lophotrochozoa</taxon>
        <taxon>Mollusca</taxon>
        <taxon>Gastropoda</taxon>
        <taxon>Patellogastropoda</taxon>
        <taxon>Lottioidea</taxon>
        <taxon>Lottiidae</taxon>
        <taxon>Lottia</taxon>
    </lineage>
</organism>
<evidence type="ECO:0000256" key="2">
    <source>
        <dbReference type="ARBA" id="ARBA00022670"/>
    </source>
</evidence>
<evidence type="ECO:0000256" key="7">
    <source>
        <dbReference type="ARBA" id="ARBA00022833"/>
    </source>
</evidence>
<feature type="binding site" evidence="12">
    <location>
        <position position="220"/>
    </location>
    <ligand>
        <name>Ca(2+)</name>
        <dbReference type="ChEBI" id="CHEBI:29108"/>
        <label>1</label>
    </ligand>
</feature>
<evidence type="ECO:0000313" key="19">
    <source>
        <dbReference type="EMBL" id="ESP01495.1"/>
    </source>
</evidence>
<evidence type="ECO:0000256" key="8">
    <source>
        <dbReference type="ARBA" id="ARBA00023049"/>
    </source>
</evidence>
<dbReference type="KEGG" id="lgi:LOTGIDRAFT_200320"/>
<feature type="binding site" evidence="12">
    <location>
        <position position="310"/>
    </location>
    <ligand>
        <name>Ca(2+)</name>
        <dbReference type="ChEBI" id="CHEBI:29108"/>
        <label>5</label>
    </ligand>
</feature>
<dbReference type="InterPro" id="IPR001818">
    <property type="entry name" value="Pept_M10_metallopeptidase"/>
</dbReference>
<keyword evidence="20" id="KW-1185">Reference proteome</keyword>
<dbReference type="GO" id="GO:0030198">
    <property type="term" value="P:extracellular matrix organization"/>
    <property type="evidence" value="ECO:0007669"/>
    <property type="project" value="TreeGrafter"/>
</dbReference>
<feature type="binding site" evidence="12">
    <location>
        <position position="194"/>
    </location>
    <ligand>
        <name>Ca(2+)</name>
        <dbReference type="ChEBI" id="CHEBI:29108"/>
        <label>3</label>
    </ligand>
</feature>
<evidence type="ECO:0000256" key="5">
    <source>
        <dbReference type="ARBA" id="ARBA00022737"/>
    </source>
</evidence>
<accession>V4CHA7</accession>
<protein>
    <recommendedName>
        <fullName evidence="18">Peptidase metallopeptidase domain-containing protein</fullName>
    </recommendedName>
</protein>
<evidence type="ECO:0000256" key="11">
    <source>
        <dbReference type="PIRSR" id="PIRSR001191-2"/>
    </source>
</evidence>
<feature type="binding site" description="in inhibited form" evidence="12">
    <location>
        <position position="88"/>
    </location>
    <ligand>
        <name>Zn(2+)</name>
        <dbReference type="ChEBI" id="CHEBI:29105"/>
        <label>2</label>
        <note>catalytic</note>
    </ligand>
</feature>
<feature type="binding site" evidence="12">
    <location>
        <position position="186"/>
    </location>
    <ligand>
        <name>Zn(2+)</name>
        <dbReference type="ChEBI" id="CHEBI:29105"/>
        <label>1</label>
    </ligand>
</feature>
<dbReference type="InterPro" id="IPR021158">
    <property type="entry name" value="Pept_M10A_Zn_BS"/>
</dbReference>
<evidence type="ECO:0000256" key="3">
    <source>
        <dbReference type="ARBA" id="ARBA00022723"/>
    </source>
</evidence>
<proteinExistence type="inferred from homology"/>
<keyword evidence="2" id="KW-0645">Protease</keyword>
<dbReference type="SMART" id="SM00120">
    <property type="entry name" value="HX"/>
    <property type="match status" value="4"/>
</dbReference>
<comment type="cofactor">
    <cofactor evidence="12">
        <name>Zn(2+)</name>
        <dbReference type="ChEBI" id="CHEBI:29105"/>
    </cofactor>
    <text evidence="12">Binds 2 Zn(2+) ions per subunit.</text>
</comment>
<sequence length="494" mass="56641">MSKMYIYTFILLSLSVIQGSSVVKRQAADLDPDAFLSKYGYLDDLQPGDHHAEETRSEGIREFQIFNGLTPTGLMDRETFLKMQQPRCGLPDVIKPRDRLNGNRLRSRQHDPTQPLPFYAPGYKWDKNDLTYKIVGYTRQLGGSTQKLAFRNAFGKWSAETPLNFREVSSGTADIEIDFARYSHGDGNGNSFDGRGGTLAHAFFPGTQPISGDTHFDEDEEWTMNRDAGSNLEIVAAHEFGHALGLGHSNNPRALMAPYYQGYDPDYKLDYDDKRGIQTLYGTPRPTRRPRPRPTPRPSGRHCRVKFDDITVAHDRQTYGFRGSKIYKLDAGGVASGFPQPARRVFARAPKTPSAVVYDRSQRKLYMFKGSRYWRYTGYSLDRGYPRTLPSAFRRLRAAFQYSDGRIYLFKFNTYTIWTEGMRTAPRGYERSITQNWRGIKPGMEAIFRDTNGTFYFFKGKIYWKYDDDFGYAEPGYPKKTSQAWLGCSPRIPR</sequence>
<dbReference type="Pfam" id="PF01471">
    <property type="entry name" value="PG_binding_1"/>
    <property type="match status" value="1"/>
</dbReference>
<feature type="binding site" evidence="12">
    <location>
        <position position="174"/>
    </location>
    <ligand>
        <name>Ca(2+)</name>
        <dbReference type="ChEBI" id="CHEBI:29108"/>
        <label>2</label>
    </ligand>
</feature>
<feature type="active site" evidence="10">
    <location>
        <position position="239"/>
    </location>
</feature>
<feature type="binding site" evidence="11">
    <location>
        <position position="248"/>
    </location>
    <ligand>
        <name>Zn(2+)</name>
        <dbReference type="ChEBI" id="CHEBI:29105"/>
        <label>2</label>
        <note>catalytic</note>
    </ligand>
</feature>
<dbReference type="Proteomes" id="UP000030746">
    <property type="component" value="Unassembled WGS sequence"/>
</dbReference>
<dbReference type="PROSITE" id="PS51642">
    <property type="entry name" value="HEMOPEXIN_2"/>
    <property type="match status" value="2"/>
</dbReference>
<feature type="modified residue" description="Phosphotyrosine; by PKDCC" evidence="13">
    <location>
        <position position="385"/>
    </location>
</feature>
<feature type="repeat" description="Hemopexin" evidence="15">
    <location>
        <begin position="350"/>
        <end position="396"/>
    </location>
</feature>
<evidence type="ECO:0000259" key="18">
    <source>
        <dbReference type="SMART" id="SM00235"/>
    </source>
</evidence>
<dbReference type="SUPFAM" id="SSF50923">
    <property type="entry name" value="Hemopexin-like domain"/>
    <property type="match status" value="1"/>
</dbReference>
<dbReference type="Pfam" id="PF00413">
    <property type="entry name" value="Peptidase_M10"/>
    <property type="match status" value="1"/>
</dbReference>
<dbReference type="InterPro" id="IPR018487">
    <property type="entry name" value="Hemopexin-like_repeat"/>
</dbReference>
<keyword evidence="3 11" id="KW-0479">Metal-binding</keyword>
<dbReference type="EMBL" id="KB200505">
    <property type="protein sequence ID" value="ESP01495.1"/>
    <property type="molecule type" value="Genomic_DNA"/>
</dbReference>
<dbReference type="MEROPS" id="M10.031"/>
<dbReference type="CDD" id="cd04278">
    <property type="entry name" value="ZnMc_MMP"/>
    <property type="match status" value="1"/>
</dbReference>
<keyword evidence="12" id="KW-0106">Calcium</keyword>
<dbReference type="Gene3D" id="3.40.390.10">
    <property type="entry name" value="Collagenase (Catalytic Domain)"/>
    <property type="match status" value="1"/>
</dbReference>
<evidence type="ECO:0000256" key="1">
    <source>
        <dbReference type="ARBA" id="ARBA00010370"/>
    </source>
</evidence>
<evidence type="ECO:0000256" key="14">
    <source>
        <dbReference type="PIRSR" id="PIRSR621190-5"/>
    </source>
</evidence>
<evidence type="ECO:0000256" key="16">
    <source>
        <dbReference type="SAM" id="MobiDB-lite"/>
    </source>
</evidence>
<dbReference type="CTD" id="20245401"/>
<gene>
    <name evidence="19" type="ORF">LOTGIDRAFT_200320</name>
</gene>
<feature type="short sequence motif" description="Cysteine switch" evidence="14">
    <location>
        <begin position="86"/>
        <end position="93"/>
    </location>
</feature>
<dbReference type="InterPro" id="IPR036365">
    <property type="entry name" value="PGBD-like_sf"/>
</dbReference>
<feature type="binding site" evidence="12">
    <location>
        <position position="184"/>
    </location>
    <ligand>
        <name>Zn(2+)</name>
        <dbReference type="ChEBI" id="CHEBI:29105"/>
        <label>1</label>
    </ligand>
</feature>
<feature type="domain" description="Peptidase metallopeptidase" evidence="18">
    <location>
        <begin position="121"/>
        <end position="283"/>
    </location>
</feature>
<feature type="binding site" evidence="12">
    <location>
        <position position="201"/>
    </location>
    <ligand>
        <name>Zn(2+)</name>
        <dbReference type="ChEBI" id="CHEBI:29105"/>
        <label>1</label>
    </ligand>
</feature>
<evidence type="ECO:0000256" key="15">
    <source>
        <dbReference type="PROSITE-ProRule" id="PRU01011"/>
    </source>
</evidence>
<dbReference type="OMA" id="YDPNYKL"/>
<dbReference type="AlphaFoldDB" id="V4CHA7"/>
<feature type="binding site" evidence="12">
    <location>
        <position position="308"/>
    </location>
    <ligand>
        <name>Ca(2+)</name>
        <dbReference type="ChEBI" id="CHEBI:29108"/>
        <label>4</label>
    </ligand>
</feature>
<dbReference type="SMART" id="SM00235">
    <property type="entry name" value="ZnMc"/>
    <property type="match status" value="1"/>
</dbReference>
<dbReference type="HOGENOM" id="CLU_015489_8_3_1"/>
<dbReference type="PANTHER" id="PTHR10201:SF294">
    <property type="entry name" value="MATRIX METALLOPROTEINASE 16"/>
    <property type="match status" value="1"/>
</dbReference>
<evidence type="ECO:0000256" key="17">
    <source>
        <dbReference type="SAM" id="SignalP"/>
    </source>
</evidence>
<keyword evidence="7 11" id="KW-0862">Zinc</keyword>
<dbReference type="InterPro" id="IPR006026">
    <property type="entry name" value="Peptidase_Metallo"/>
</dbReference>
<dbReference type="FunFam" id="3.40.390.10:FF:000068">
    <property type="entry name" value="Predicted protein"/>
    <property type="match status" value="1"/>
</dbReference>
<feature type="binding site" evidence="12">
    <location>
        <position position="217"/>
    </location>
    <ligand>
        <name>Ca(2+)</name>
        <dbReference type="ChEBI" id="CHEBI:29108"/>
        <label>3</label>
    </ligand>
</feature>
<dbReference type="GO" id="GO:0008270">
    <property type="term" value="F:zinc ion binding"/>
    <property type="evidence" value="ECO:0007669"/>
    <property type="project" value="InterPro"/>
</dbReference>
<dbReference type="Gene3D" id="2.110.10.10">
    <property type="entry name" value="Hemopexin-like domain"/>
    <property type="match status" value="1"/>
</dbReference>
<dbReference type="GO" id="GO:0031012">
    <property type="term" value="C:extracellular matrix"/>
    <property type="evidence" value="ECO:0007669"/>
    <property type="project" value="InterPro"/>
</dbReference>
<feature type="binding site" evidence="11">
    <location>
        <position position="242"/>
    </location>
    <ligand>
        <name>Zn(2+)</name>
        <dbReference type="ChEBI" id="CHEBI:29105"/>
        <label>2</label>
        <note>catalytic</note>
    </ligand>
</feature>
<feature type="binding site" evidence="11">
    <location>
        <position position="238"/>
    </location>
    <ligand>
        <name>Zn(2+)</name>
        <dbReference type="ChEBI" id="CHEBI:29105"/>
        <label>2</label>
        <note>catalytic</note>
    </ligand>
</feature>
<feature type="binding site" evidence="12">
    <location>
        <position position="213"/>
    </location>
    <ligand>
        <name>Ca(2+)</name>
        <dbReference type="ChEBI" id="CHEBI:29108"/>
        <label>2</label>
    </ligand>
</feature>
<dbReference type="SUPFAM" id="SSF55486">
    <property type="entry name" value="Metalloproteases ('zincins'), catalytic domain"/>
    <property type="match status" value="1"/>
</dbReference>
<feature type="binding site" evidence="12">
    <location>
        <position position="220"/>
    </location>
    <ligand>
        <name>Ca(2+)</name>
        <dbReference type="ChEBI" id="CHEBI:29108"/>
        <label>3</label>
    </ligand>
</feature>
<feature type="repeat" description="Hemopexin" evidence="15">
    <location>
        <begin position="441"/>
        <end position="488"/>
    </location>
</feature>
<feature type="binding site" evidence="12">
    <location>
        <position position="399"/>
    </location>
    <ligand>
        <name>Ca(2+)</name>
        <dbReference type="ChEBI" id="CHEBI:29108"/>
        <label>5</label>
    </ligand>
</feature>
<dbReference type="GO" id="GO:0005615">
    <property type="term" value="C:extracellular space"/>
    <property type="evidence" value="ECO:0007669"/>
    <property type="project" value="TreeGrafter"/>
</dbReference>
<evidence type="ECO:0000256" key="4">
    <source>
        <dbReference type="ARBA" id="ARBA00022729"/>
    </source>
</evidence>
<dbReference type="PRINTS" id="PR00138">
    <property type="entry name" value="MATRIXIN"/>
</dbReference>
<evidence type="ECO:0000256" key="6">
    <source>
        <dbReference type="ARBA" id="ARBA00022801"/>
    </source>
</evidence>
<dbReference type="InterPro" id="IPR002477">
    <property type="entry name" value="Peptidoglycan-bd-like"/>
</dbReference>
<evidence type="ECO:0000256" key="9">
    <source>
        <dbReference type="ARBA" id="ARBA00023145"/>
    </source>
</evidence>
<dbReference type="SUPFAM" id="SSF47090">
    <property type="entry name" value="PGBD-like"/>
    <property type="match status" value="1"/>
</dbReference>
<feature type="binding site" evidence="12">
    <location>
        <position position="256"/>
    </location>
    <ligand>
        <name>Zn(2+)</name>
        <dbReference type="ChEBI" id="CHEBI:29105"/>
        <label>2</label>
        <note>catalytic</note>
    </ligand>
</feature>
<feature type="chain" id="PRO_5004718003" description="Peptidase metallopeptidase domain-containing protein" evidence="17">
    <location>
        <begin position="20"/>
        <end position="494"/>
    </location>
</feature>
<keyword evidence="6" id="KW-0378">Hydrolase</keyword>
<evidence type="ECO:0000256" key="13">
    <source>
        <dbReference type="PIRSR" id="PIRSR621190-4"/>
    </source>
</evidence>
<feature type="binding site" evidence="12">
    <location>
        <position position="215"/>
    </location>
    <ligand>
        <name>Zn(2+)</name>
        <dbReference type="ChEBI" id="CHEBI:29105"/>
        <label>1</label>
    </ligand>
</feature>
<feature type="signal peptide" evidence="17">
    <location>
        <begin position="1"/>
        <end position="19"/>
    </location>
</feature>
<dbReference type="GeneID" id="20245401"/>
<dbReference type="OrthoDB" id="406838at2759"/>
<dbReference type="InterPro" id="IPR024079">
    <property type="entry name" value="MetalloPept_cat_dom_sf"/>
</dbReference>
<dbReference type="InterPro" id="IPR000585">
    <property type="entry name" value="Hemopexin-like_dom"/>
</dbReference>
<name>V4CHA7_LOTGI</name>
<keyword evidence="5" id="KW-0677">Repeat</keyword>
<dbReference type="RefSeq" id="XP_009047814.1">
    <property type="nucleotide sequence ID" value="XM_009049566.1"/>
</dbReference>
<comment type="similarity">
    <text evidence="1">Belongs to the peptidase M10A family.</text>
</comment>
<dbReference type="InterPro" id="IPR036375">
    <property type="entry name" value="Hemopexin-like_dom_sf"/>
</dbReference>
<keyword evidence="9" id="KW-0865">Zymogen</keyword>
<dbReference type="InterPro" id="IPR033739">
    <property type="entry name" value="M10A_MMP"/>
</dbReference>
<keyword evidence="8" id="KW-0482">Metalloprotease</keyword>
<comment type="cofactor">
    <cofactor evidence="12">
        <name>Ca(2+)</name>
        <dbReference type="ChEBI" id="CHEBI:29108"/>
    </cofactor>
    <text evidence="12">Can bind about 5 Ca(2+) ions per subunit.</text>
</comment>
<dbReference type="CDD" id="cd00094">
    <property type="entry name" value="HX"/>
    <property type="match status" value="1"/>
</dbReference>
<feature type="compositionally biased region" description="Basic residues" evidence="16">
    <location>
        <begin position="286"/>
        <end position="302"/>
    </location>
</feature>
<keyword evidence="4 17" id="KW-0732">Signal</keyword>
<dbReference type="GO" id="GO:0030574">
    <property type="term" value="P:collagen catabolic process"/>
    <property type="evidence" value="ECO:0007669"/>
    <property type="project" value="TreeGrafter"/>
</dbReference>
<dbReference type="PROSITE" id="PS00546">
    <property type="entry name" value="CYSTEINE_SWITCH"/>
    <property type="match status" value="1"/>
</dbReference>
<feature type="region of interest" description="Disordered" evidence="16">
    <location>
        <begin position="279"/>
        <end position="302"/>
    </location>
</feature>
<dbReference type="Pfam" id="PF00045">
    <property type="entry name" value="Hemopexin"/>
    <property type="match status" value="2"/>
</dbReference>
<dbReference type="GO" id="GO:0006508">
    <property type="term" value="P:proteolysis"/>
    <property type="evidence" value="ECO:0007669"/>
    <property type="project" value="UniProtKB-KW"/>
</dbReference>
<feature type="binding site" evidence="12">
    <location>
        <position position="193"/>
    </location>
    <ligand>
        <name>Ca(2+)</name>
        <dbReference type="ChEBI" id="CHEBI:29108"/>
        <label>3</label>
    </ligand>
</feature>